<evidence type="ECO:0000256" key="9">
    <source>
        <dbReference type="ARBA" id="ARBA00023014"/>
    </source>
</evidence>
<dbReference type="HAMAP" id="MF_02040">
    <property type="entry name" value="Mrp_NBP35"/>
    <property type="match status" value="1"/>
</dbReference>
<evidence type="ECO:0000256" key="8">
    <source>
        <dbReference type="ARBA" id="ARBA00023004"/>
    </source>
</evidence>
<evidence type="ECO:0000313" key="13">
    <source>
        <dbReference type="EMBL" id="ELR19252.1"/>
    </source>
</evidence>
<dbReference type="VEuPathDB" id="AmoebaDB:ACA1_264230"/>
<keyword evidence="8" id="KW-0408">Iron</keyword>
<gene>
    <name evidence="13" type="ORF">ACA1_264230</name>
</gene>
<reference evidence="13 14" key="1">
    <citation type="journal article" date="2013" name="Genome Biol.">
        <title>Genome of Acanthamoeba castellanii highlights extensive lateral gene transfer and early evolution of tyrosine kinase signaling.</title>
        <authorList>
            <person name="Clarke M."/>
            <person name="Lohan A.J."/>
            <person name="Liu B."/>
            <person name="Lagkouvardos I."/>
            <person name="Roy S."/>
            <person name="Zafar N."/>
            <person name="Bertelli C."/>
            <person name="Schilde C."/>
            <person name="Kianianmomeni A."/>
            <person name="Burglin T.R."/>
            <person name="Frech C."/>
            <person name="Turcotte B."/>
            <person name="Kopec K.O."/>
            <person name="Synnott J.M."/>
            <person name="Choo C."/>
            <person name="Paponov I."/>
            <person name="Finkler A."/>
            <person name="Soon Heng Tan C."/>
            <person name="Hutchins A.P."/>
            <person name="Weinmeier T."/>
            <person name="Rattei T."/>
            <person name="Chu J.S."/>
            <person name="Gimenez G."/>
            <person name="Irimia M."/>
            <person name="Rigden D.J."/>
            <person name="Fitzpatrick D.A."/>
            <person name="Lorenzo-Morales J."/>
            <person name="Bateman A."/>
            <person name="Chiu C.H."/>
            <person name="Tang P."/>
            <person name="Hegemann P."/>
            <person name="Fromm H."/>
            <person name="Raoult D."/>
            <person name="Greub G."/>
            <person name="Miranda-Saavedra D."/>
            <person name="Chen N."/>
            <person name="Nash P."/>
            <person name="Ginger M.L."/>
            <person name="Horn M."/>
            <person name="Schaap P."/>
            <person name="Caler L."/>
            <person name="Loftus B."/>
        </authorList>
    </citation>
    <scope>NUCLEOTIDE SEQUENCE [LARGE SCALE GENOMIC DNA]</scope>
    <source>
        <strain evidence="13 14">Neff</strain>
    </source>
</reference>
<dbReference type="GO" id="GO:0140663">
    <property type="term" value="F:ATP-dependent FeS chaperone activity"/>
    <property type="evidence" value="ECO:0007669"/>
    <property type="project" value="InterPro"/>
</dbReference>
<evidence type="ECO:0000256" key="5">
    <source>
        <dbReference type="ARBA" id="ARBA00022741"/>
    </source>
</evidence>
<dbReference type="GO" id="GO:0046872">
    <property type="term" value="F:metal ion binding"/>
    <property type="evidence" value="ECO:0007669"/>
    <property type="project" value="UniProtKB-KW"/>
</dbReference>
<evidence type="ECO:0000256" key="1">
    <source>
        <dbReference type="ARBA" id="ARBA00001966"/>
    </source>
</evidence>
<evidence type="ECO:0000256" key="11">
    <source>
        <dbReference type="ARBA" id="ARBA00024036"/>
    </source>
</evidence>
<dbReference type="STRING" id="1257118.L8H212"/>
<sequence>MMRRSVVGAASTRVAGWQKRGIKLPGVKDIIAVASGKGGVGKSTVSTNLALAISALGKRVALLDADVFGPSIPRMLNLSEQKPQVTDTQQLLPLSNYGIKCMSMGFLAEKDSPMIWRGPMVMGALEQLLRAVAWNNNGDVDVMVIDLPPGTGDTQLTLTQRVQLTGAVIVSTPQDIALEDARRGANMFRKVEVPILGLVENMSYFACPKCGEGARQTAKEMGMDFLGEVPLHMTIRETSDSGRPVVVSQPSSPQAEAFKHIARQVLDKIQDPAFRKDQEAPRIIYS</sequence>
<dbReference type="Pfam" id="PF10609">
    <property type="entry name" value="ParA"/>
    <property type="match status" value="1"/>
</dbReference>
<dbReference type="RefSeq" id="XP_004341337.1">
    <property type="nucleotide sequence ID" value="XM_004341289.1"/>
</dbReference>
<keyword evidence="7" id="KW-0809">Transit peptide</keyword>
<keyword evidence="14" id="KW-1185">Reference proteome</keyword>
<dbReference type="PANTHER" id="PTHR42961:SF2">
    <property type="entry name" value="IRON-SULFUR PROTEIN NUBPL"/>
    <property type="match status" value="1"/>
</dbReference>
<keyword evidence="9" id="KW-0411">Iron-sulfur</keyword>
<dbReference type="PANTHER" id="PTHR42961">
    <property type="entry name" value="IRON-SULFUR PROTEIN NUBPL"/>
    <property type="match status" value="1"/>
</dbReference>
<keyword evidence="4" id="KW-0479">Metal-binding</keyword>
<dbReference type="EMBL" id="KB007933">
    <property type="protein sequence ID" value="ELR19252.1"/>
    <property type="molecule type" value="Genomic_DNA"/>
</dbReference>
<dbReference type="AlphaFoldDB" id="L8H212"/>
<evidence type="ECO:0000256" key="6">
    <source>
        <dbReference type="ARBA" id="ARBA00022840"/>
    </source>
</evidence>
<dbReference type="SUPFAM" id="SSF52540">
    <property type="entry name" value="P-loop containing nucleoside triphosphate hydrolases"/>
    <property type="match status" value="1"/>
</dbReference>
<accession>L8H212</accession>
<dbReference type="OMA" id="FEPKEFP"/>
<dbReference type="FunFam" id="3.40.50.300:FF:000709">
    <property type="entry name" value="Iron-sulfur protein NUBPL isoform X1"/>
    <property type="match status" value="1"/>
</dbReference>
<organism evidence="13 14">
    <name type="scientific">Acanthamoeba castellanii (strain ATCC 30010 / Neff)</name>
    <dbReference type="NCBI Taxonomy" id="1257118"/>
    <lineage>
        <taxon>Eukaryota</taxon>
        <taxon>Amoebozoa</taxon>
        <taxon>Discosea</taxon>
        <taxon>Longamoebia</taxon>
        <taxon>Centramoebida</taxon>
        <taxon>Acanthamoebidae</taxon>
        <taxon>Acanthamoeba</taxon>
    </lineage>
</organism>
<keyword evidence="10" id="KW-0496">Mitochondrion</keyword>
<evidence type="ECO:0000256" key="4">
    <source>
        <dbReference type="ARBA" id="ARBA00022723"/>
    </source>
</evidence>
<dbReference type="InterPro" id="IPR033756">
    <property type="entry name" value="YlxH/NBP35"/>
</dbReference>
<dbReference type="InterPro" id="IPR019591">
    <property type="entry name" value="Mrp/NBP35_ATP-bd"/>
</dbReference>
<dbReference type="GeneID" id="14920026"/>
<evidence type="ECO:0000256" key="12">
    <source>
        <dbReference type="ARBA" id="ARBA00081370"/>
    </source>
</evidence>
<dbReference type="InterPro" id="IPR044304">
    <property type="entry name" value="NUBPL-like"/>
</dbReference>
<dbReference type="InterPro" id="IPR027417">
    <property type="entry name" value="P-loop_NTPase"/>
</dbReference>
<evidence type="ECO:0000256" key="2">
    <source>
        <dbReference type="ARBA" id="ARBA00004173"/>
    </source>
</evidence>
<keyword evidence="3" id="KW-0004">4Fe-4S</keyword>
<proteinExistence type="inferred from homology"/>
<dbReference type="GO" id="GO:0016226">
    <property type="term" value="P:iron-sulfur cluster assembly"/>
    <property type="evidence" value="ECO:0007669"/>
    <property type="project" value="InterPro"/>
</dbReference>
<dbReference type="GO" id="GO:0005759">
    <property type="term" value="C:mitochondrial matrix"/>
    <property type="evidence" value="ECO:0007669"/>
    <property type="project" value="UniProtKB-ARBA"/>
</dbReference>
<dbReference type="GO" id="GO:0051539">
    <property type="term" value="F:4 iron, 4 sulfur cluster binding"/>
    <property type="evidence" value="ECO:0007669"/>
    <property type="project" value="UniProtKB-KW"/>
</dbReference>
<keyword evidence="5" id="KW-0547">Nucleotide-binding</keyword>
<dbReference type="OrthoDB" id="1741334at2759"/>
<protein>
    <recommendedName>
        <fullName evidence="12">Nucleotide-binding protein-like</fullName>
    </recommendedName>
</protein>
<comment type="similarity">
    <text evidence="11">Belongs to the Mrp/NBP35 ATP-binding proteins family.</text>
</comment>
<dbReference type="Proteomes" id="UP000011083">
    <property type="component" value="Unassembled WGS sequence"/>
</dbReference>
<evidence type="ECO:0000313" key="14">
    <source>
        <dbReference type="Proteomes" id="UP000011083"/>
    </source>
</evidence>
<dbReference type="GO" id="GO:0005524">
    <property type="term" value="F:ATP binding"/>
    <property type="evidence" value="ECO:0007669"/>
    <property type="project" value="UniProtKB-KW"/>
</dbReference>
<name>L8H212_ACACF</name>
<evidence type="ECO:0000256" key="3">
    <source>
        <dbReference type="ARBA" id="ARBA00022485"/>
    </source>
</evidence>
<evidence type="ECO:0000256" key="7">
    <source>
        <dbReference type="ARBA" id="ARBA00022946"/>
    </source>
</evidence>
<dbReference type="CDD" id="cd02037">
    <property type="entry name" value="Mrp_NBP35"/>
    <property type="match status" value="1"/>
</dbReference>
<evidence type="ECO:0000256" key="10">
    <source>
        <dbReference type="ARBA" id="ARBA00023128"/>
    </source>
</evidence>
<dbReference type="Gene3D" id="3.40.50.300">
    <property type="entry name" value="P-loop containing nucleotide triphosphate hydrolases"/>
    <property type="match status" value="1"/>
</dbReference>
<dbReference type="KEGG" id="acan:ACA1_264230"/>
<dbReference type="GO" id="GO:0032981">
    <property type="term" value="P:mitochondrial respiratory chain complex I assembly"/>
    <property type="evidence" value="ECO:0007669"/>
    <property type="project" value="TreeGrafter"/>
</dbReference>
<comment type="cofactor">
    <cofactor evidence="1">
        <name>[4Fe-4S] cluster</name>
        <dbReference type="ChEBI" id="CHEBI:49883"/>
    </cofactor>
</comment>
<keyword evidence="6" id="KW-0067">ATP-binding</keyword>
<comment type="subcellular location">
    <subcellularLocation>
        <location evidence="2">Mitochondrion</location>
    </subcellularLocation>
</comment>